<gene>
    <name evidence="2" type="ORF">SAMN05192561_10590</name>
</gene>
<dbReference type="EMBL" id="FNWU01000005">
    <property type="protein sequence ID" value="SEH53722.1"/>
    <property type="molecule type" value="Genomic_DNA"/>
</dbReference>
<dbReference type="STRING" id="1267564.SAMN05192561_10590"/>
<reference evidence="2 3" key="1">
    <citation type="submission" date="2016-10" db="EMBL/GenBank/DDBJ databases">
        <authorList>
            <person name="de Groot N.N."/>
        </authorList>
    </citation>
    <scope>NUCLEOTIDE SEQUENCE [LARGE SCALE GENOMIC DNA]</scope>
    <source>
        <strain evidence="2 3">IBRC-M10418</strain>
    </source>
</reference>
<name>A0A1H6J497_9EURY</name>
<evidence type="ECO:0000256" key="1">
    <source>
        <dbReference type="SAM" id="Phobius"/>
    </source>
</evidence>
<evidence type="ECO:0000313" key="2">
    <source>
        <dbReference type="EMBL" id="SEH53722.1"/>
    </source>
</evidence>
<dbReference type="SUPFAM" id="SSF46785">
    <property type="entry name" value="Winged helix' DNA-binding domain"/>
    <property type="match status" value="1"/>
</dbReference>
<sequence>MSEDRDIEQDERLRDKIPIWTGYSLIALFTLWLILEILGKVNWVRIQPPLGASDFGPIASAVGTIVLTFGLLLLYDKQARLQGIQAQTQRNQEQLMEQQFRPFLTGEVGFMNVTSVHFSIQNSGNGPAFDVVAEWSVAGQSRSWEIPRLAAGENHSFPIVVEGDDWLLSTGEIEEYLDEHDAGTEIQYSIECKDRFDEPLDFSGAVDFGVLIQRSNSDEIWDTDPLEEMQNDLSKIQRDIRKMRQSEKKDEQAARWQNRISQTNEIEALVEKHGELTVDQLNSLTNISESNIRYRLRALDSAGSIHFLRNSDKATSRRDGHNKKLSEF</sequence>
<keyword evidence="3" id="KW-1185">Reference proteome</keyword>
<organism evidence="2 3">
    <name type="scientific">Halopenitus malekzadehii</name>
    <dbReference type="NCBI Taxonomy" id="1267564"/>
    <lineage>
        <taxon>Archaea</taxon>
        <taxon>Methanobacteriati</taxon>
        <taxon>Methanobacteriota</taxon>
        <taxon>Stenosarchaea group</taxon>
        <taxon>Halobacteria</taxon>
        <taxon>Halobacteriales</taxon>
        <taxon>Haloferacaceae</taxon>
        <taxon>Halopenitus</taxon>
    </lineage>
</organism>
<protein>
    <submittedName>
        <fullName evidence="2">Uncharacterized protein</fullName>
    </submittedName>
</protein>
<accession>A0A1H6J497</accession>
<feature type="transmembrane region" description="Helical" evidence="1">
    <location>
        <begin position="17"/>
        <end position="35"/>
    </location>
</feature>
<dbReference type="RefSeq" id="WP_143040847.1">
    <property type="nucleotide sequence ID" value="NZ_FNWU01000005.1"/>
</dbReference>
<dbReference type="OrthoDB" id="350605at2157"/>
<dbReference type="Proteomes" id="UP000199215">
    <property type="component" value="Unassembled WGS sequence"/>
</dbReference>
<feature type="transmembrane region" description="Helical" evidence="1">
    <location>
        <begin position="55"/>
        <end position="75"/>
    </location>
</feature>
<proteinExistence type="predicted"/>
<dbReference type="AlphaFoldDB" id="A0A1H6J497"/>
<evidence type="ECO:0000313" key="3">
    <source>
        <dbReference type="Proteomes" id="UP000199215"/>
    </source>
</evidence>
<keyword evidence="1" id="KW-0812">Transmembrane</keyword>
<dbReference type="InterPro" id="IPR036390">
    <property type="entry name" value="WH_DNA-bd_sf"/>
</dbReference>
<keyword evidence="1" id="KW-1133">Transmembrane helix</keyword>
<keyword evidence="1" id="KW-0472">Membrane</keyword>